<feature type="domain" description="Phosphotyrosine protein phosphatase I" evidence="5">
    <location>
        <begin position="13"/>
        <end position="166"/>
    </location>
</feature>
<dbReference type="RefSeq" id="WP_344305595.1">
    <property type="nucleotide sequence ID" value="NZ_BAAAQQ010000014.1"/>
</dbReference>
<evidence type="ECO:0000313" key="7">
    <source>
        <dbReference type="Proteomes" id="UP001500575"/>
    </source>
</evidence>
<keyword evidence="4" id="KW-0904">Protein phosphatase</keyword>
<accession>A0ABP5KNR0</accession>
<dbReference type="EMBL" id="BAAAQQ010000014">
    <property type="protein sequence ID" value="GAA2133773.1"/>
    <property type="molecule type" value="Genomic_DNA"/>
</dbReference>
<dbReference type="PANTHER" id="PTHR11717:SF7">
    <property type="entry name" value="LOW MOLECULAR WEIGHT PHOSPHOTYROSINE PROTEIN PHOSPHATASE"/>
    <property type="match status" value="1"/>
</dbReference>
<dbReference type="Pfam" id="PF01451">
    <property type="entry name" value="LMWPc"/>
    <property type="match status" value="1"/>
</dbReference>
<dbReference type="Gene3D" id="3.40.50.2300">
    <property type="match status" value="1"/>
</dbReference>
<sequence length="177" mass="18905">MTELPAPHGQGDYRVGVVCLGNICRSPMAEVVLTERLAELGVGDRVVVDSCGLGGWHAGNPMDHRAAASLAAAGYDASQHRARQITAGWVDPDHPSDGHDLLLAMDATHLGELLDSGADPDRVRMFRDFDPIDPGADVPDPYYGGDDGFKEVLAMIERSSKTLAALLARHLQAPEAR</sequence>
<comment type="similarity">
    <text evidence="1">Belongs to the low molecular weight phosphotyrosine protein phosphatase family.</text>
</comment>
<dbReference type="InterPro" id="IPR017867">
    <property type="entry name" value="Tyr_phospatase_low_mol_wt"/>
</dbReference>
<dbReference type="SMART" id="SM00226">
    <property type="entry name" value="LMWPc"/>
    <property type="match status" value="1"/>
</dbReference>
<keyword evidence="7" id="KW-1185">Reference proteome</keyword>
<dbReference type="PRINTS" id="PR00719">
    <property type="entry name" value="LMWPTPASE"/>
</dbReference>
<dbReference type="InterPro" id="IPR036196">
    <property type="entry name" value="Ptyr_pPase_sf"/>
</dbReference>
<evidence type="ECO:0000256" key="3">
    <source>
        <dbReference type="ARBA" id="ARBA00022801"/>
    </source>
</evidence>
<dbReference type="InterPro" id="IPR050438">
    <property type="entry name" value="LMW_PTPase"/>
</dbReference>
<dbReference type="SUPFAM" id="SSF52788">
    <property type="entry name" value="Phosphotyrosine protein phosphatases I"/>
    <property type="match status" value="1"/>
</dbReference>
<evidence type="ECO:0000256" key="1">
    <source>
        <dbReference type="ARBA" id="ARBA00011063"/>
    </source>
</evidence>
<reference evidence="7" key="1">
    <citation type="journal article" date="2019" name="Int. J. Syst. Evol. Microbiol.">
        <title>The Global Catalogue of Microorganisms (GCM) 10K type strain sequencing project: providing services to taxonomists for standard genome sequencing and annotation.</title>
        <authorList>
            <consortium name="The Broad Institute Genomics Platform"/>
            <consortium name="The Broad Institute Genome Sequencing Center for Infectious Disease"/>
            <person name="Wu L."/>
            <person name="Ma J."/>
        </authorList>
    </citation>
    <scope>NUCLEOTIDE SEQUENCE [LARGE SCALE GENOMIC DNA]</scope>
    <source>
        <strain evidence="7">JCM 16021</strain>
    </source>
</reference>
<dbReference type="PANTHER" id="PTHR11717">
    <property type="entry name" value="LOW MOLECULAR WEIGHT PROTEIN TYROSINE PHOSPHATASE"/>
    <property type="match status" value="1"/>
</dbReference>
<dbReference type="InterPro" id="IPR023485">
    <property type="entry name" value="Ptyr_pPase"/>
</dbReference>
<gene>
    <name evidence="6" type="ORF">GCM10009843_39620</name>
</gene>
<name>A0ABP5KNR0_9ACTN</name>
<evidence type="ECO:0000259" key="5">
    <source>
        <dbReference type="SMART" id="SM00226"/>
    </source>
</evidence>
<evidence type="ECO:0000256" key="2">
    <source>
        <dbReference type="ARBA" id="ARBA00013064"/>
    </source>
</evidence>
<protein>
    <recommendedName>
        <fullName evidence="2">protein-tyrosine-phosphatase</fullName>
        <ecNumber evidence="2">3.1.3.48</ecNumber>
    </recommendedName>
</protein>
<evidence type="ECO:0000256" key="4">
    <source>
        <dbReference type="ARBA" id="ARBA00022912"/>
    </source>
</evidence>
<keyword evidence="3" id="KW-0378">Hydrolase</keyword>
<proteinExistence type="inferred from homology"/>
<dbReference type="Proteomes" id="UP001500575">
    <property type="component" value="Unassembled WGS sequence"/>
</dbReference>
<organism evidence="6 7">
    <name type="scientific">Nocardioides bigeumensis</name>
    <dbReference type="NCBI Taxonomy" id="433657"/>
    <lineage>
        <taxon>Bacteria</taxon>
        <taxon>Bacillati</taxon>
        <taxon>Actinomycetota</taxon>
        <taxon>Actinomycetes</taxon>
        <taxon>Propionibacteriales</taxon>
        <taxon>Nocardioidaceae</taxon>
        <taxon>Nocardioides</taxon>
    </lineage>
</organism>
<dbReference type="CDD" id="cd16343">
    <property type="entry name" value="LMWPTP"/>
    <property type="match status" value="1"/>
</dbReference>
<dbReference type="EC" id="3.1.3.48" evidence="2"/>
<evidence type="ECO:0000313" key="6">
    <source>
        <dbReference type="EMBL" id="GAA2133773.1"/>
    </source>
</evidence>
<comment type="caution">
    <text evidence="6">The sequence shown here is derived from an EMBL/GenBank/DDBJ whole genome shotgun (WGS) entry which is preliminary data.</text>
</comment>